<evidence type="ECO:0000256" key="6">
    <source>
        <dbReference type="ARBA" id="ARBA00022679"/>
    </source>
</evidence>
<dbReference type="SUPFAM" id="SSF51011">
    <property type="entry name" value="Glycosyl hydrolase domain"/>
    <property type="match status" value="1"/>
</dbReference>
<dbReference type="Pfam" id="PF02806">
    <property type="entry name" value="Alpha-amylase_C"/>
    <property type="match status" value="1"/>
</dbReference>
<dbReference type="InterPro" id="IPR006048">
    <property type="entry name" value="A-amylase/branching_C"/>
</dbReference>
<feature type="active site" description="Nucleophile" evidence="8">
    <location>
        <position position="328"/>
    </location>
</feature>
<dbReference type="GO" id="GO:0003844">
    <property type="term" value="F:1,4-alpha-glucan branching enzyme activity"/>
    <property type="evidence" value="ECO:0007669"/>
    <property type="project" value="UniProtKB-EC"/>
</dbReference>
<accession>A0A425Y0B5</accession>
<dbReference type="PIRSF" id="PIRSF000463">
    <property type="entry name" value="GlgB"/>
    <property type="match status" value="1"/>
</dbReference>
<dbReference type="PANTHER" id="PTHR43651:SF3">
    <property type="entry name" value="1,4-ALPHA-GLUCAN-BRANCHING ENZYME"/>
    <property type="match status" value="1"/>
</dbReference>
<proteinExistence type="inferred from homology"/>
<evidence type="ECO:0000256" key="8">
    <source>
        <dbReference type="PIRSR" id="PIRSR000463-1"/>
    </source>
</evidence>
<dbReference type="InterPro" id="IPR013783">
    <property type="entry name" value="Ig-like_fold"/>
</dbReference>
<evidence type="ECO:0000256" key="3">
    <source>
        <dbReference type="ARBA" id="ARBA00009000"/>
    </source>
</evidence>
<evidence type="ECO:0000256" key="4">
    <source>
        <dbReference type="ARBA" id="ARBA00012541"/>
    </source>
</evidence>
<dbReference type="SUPFAM" id="SSF51445">
    <property type="entry name" value="(Trans)glycosidases"/>
    <property type="match status" value="1"/>
</dbReference>
<dbReference type="Gene3D" id="3.20.20.80">
    <property type="entry name" value="Glycosidases"/>
    <property type="match status" value="1"/>
</dbReference>
<gene>
    <name evidence="10" type="ORF">DWB61_10385</name>
</gene>
<evidence type="ECO:0000313" key="10">
    <source>
        <dbReference type="EMBL" id="RRG21141.1"/>
    </source>
</evidence>
<dbReference type="EMBL" id="QQWG01000009">
    <property type="protein sequence ID" value="RRG21141.1"/>
    <property type="molecule type" value="Genomic_DNA"/>
</dbReference>
<dbReference type="InterPro" id="IPR013780">
    <property type="entry name" value="Glyco_hydro_b"/>
</dbReference>
<keyword evidence="6" id="KW-0808">Transferase</keyword>
<dbReference type="Gene3D" id="2.60.40.10">
    <property type="entry name" value="Immunoglobulins"/>
    <property type="match status" value="1"/>
</dbReference>
<keyword evidence="5" id="KW-0328">Glycosyltransferase</keyword>
<dbReference type="InterPro" id="IPR037439">
    <property type="entry name" value="Branching_enzy"/>
</dbReference>
<dbReference type="GO" id="GO:0005978">
    <property type="term" value="P:glycogen biosynthetic process"/>
    <property type="evidence" value="ECO:0007669"/>
    <property type="project" value="InterPro"/>
</dbReference>
<dbReference type="FunFam" id="3.20.20.80:FF:000001">
    <property type="entry name" value="1,4-alpha-glucan branching enzyme"/>
    <property type="match status" value="1"/>
</dbReference>
<reference evidence="10 11" key="1">
    <citation type="submission" date="2018-07" db="EMBL/GenBank/DDBJ databases">
        <title>Draft genome sequence of Ancylomarina sp. M1P.</title>
        <authorList>
            <person name="Yadav S."/>
            <person name="Villanueva L."/>
            <person name="Damste J.S.S."/>
        </authorList>
    </citation>
    <scope>NUCLEOTIDE SEQUENCE [LARGE SCALE GENOMIC DNA]</scope>
    <source>
        <strain evidence="10 11">M1P</strain>
    </source>
</reference>
<dbReference type="Gene3D" id="2.60.40.1180">
    <property type="entry name" value="Golgi alpha-mannosidase II"/>
    <property type="match status" value="1"/>
</dbReference>
<dbReference type="Pfam" id="PF00128">
    <property type="entry name" value="Alpha-amylase"/>
    <property type="match status" value="1"/>
</dbReference>
<dbReference type="EC" id="2.4.1.18" evidence="4"/>
<evidence type="ECO:0000256" key="1">
    <source>
        <dbReference type="ARBA" id="ARBA00000826"/>
    </source>
</evidence>
<dbReference type="Proteomes" id="UP000285794">
    <property type="component" value="Unassembled WGS sequence"/>
</dbReference>
<evidence type="ECO:0000256" key="2">
    <source>
        <dbReference type="ARBA" id="ARBA00002953"/>
    </source>
</evidence>
<dbReference type="Pfam" id="PF02922">
    <property type="entry name" value="CBM_48"/>
    <property type="match status" value="1"/>
</dbReference>
<comment type="caution">
    <text evidence="10">The sequence shown here is derived from an EMBL/GenBank/DDBJ whole genome shotgun (WGS) entry which is preliminary data.</text>
</comment>
<evidence type="ECO:0000259" key="9">
    <source>
        <dbReference type="SMART" id="SM00642"/>
    </source>
</evidence>
<dbReference type="InterPro" id="IPR017853">
    <property type="entry name" value="GH"/>
</dbReference>
<dbReference type="InterPro" id="IPR014756">
    <property type="entry name" value="Ig_E-set"/>
</dbReference>
<comment type="catalytic activity">
    <reaction evidence="1">
        <text>Transfers a segment of a (1-&gt;4)-alpha-D-glucan chain to a primary hydroxy group in a similar glucan chain.</text>
        <dbReference type="EC" id="2.4.1.18"/>
    </reaction>
</comment>
<feature type="active site" description="Proton donor" evidence="8">
    <location>
        <position position="382"/>
    </location>
</feature>
<comment type="similarity">
    <text evidence="3">Belongs to the glycosyl hydrolase 13 family. GlgB subfamily.</text>
</comment>
<feature type="domain" description="Glycosyl hydrolase family 13 catalytic" evidence="9">
    <location>
        <begin position="174"/>
        <end position="553"/>
    </location>
</feature>
<dbReference type="GO" id="GO:0043169">
    <property type="term" value="F:cation binding"/>
    <property type="evidence" value="ECO:0007669"/>
    <property type="project" value="InterPro"/>
</dbReference>
<dbReference type="InterPro" id="IPR004193">
    <property type="entry name" value="Glyco_hydro_13_N"/>
</dbReference>
<dbReference type="GO" id="GO:0005737">
    <property type="term" value="C:cytoplasm"/>
    <property type="evidence" value="ECO:0007669"/>
    <property type="project" value="TreeGrafter"/>
</dbReference>
<name>A0A425Y0B5_9BACT</name>
<evidence type="ECO:0000256" key="5">
    <source>
        <dbReference type="ARBA" id="ARBA00022676"/>
    </source>
</evidence>
<dbReference type="AlphaFoldDB" id="A0A425Y0B5"/>
<protein>
    <recommendedName>
        <fullName evidence="4">1,4-alpha-glucan branching enzyme</fullName>
        <ecNumber evidence="4">2.4.1.18</ecNumber>
    </recommendedName>
</protein>
<dbReference type="OrthoDB" id="9800174at2"/>
<organism evidence="10 11">
    <name type="scientific">Ancylomarina euxinus</name>
    <dbReference type="NCBI Taxonomy" id="2283627"/>
    <lineage>
        <taxon>Bacteria</taxon>
        <taxon>Pseudomonadati</taxon>
        <taxon>Bacteroidota</taxon>
        <taxon>Bacteroidia</taxon>
        <taxon>Marinilabiliales</taxon>
        <taxon>Marinifilaceae</taxon>
        <taxon>Ancylomarina</taxon>
    </lineage>
</organism>
<dbReference type="PANTHER" id="PTHR43651">
    <property type="entry name" value="1,4-ALPHA-GLUCAN-BRANCHING ENZYME"/>
    <property type="match status" value="1"/>
</dbReference>
<keyword evidence="7" id="KW-0119">Carbohydrate metabolism</keyword>
<dbReference type="GO" id="GO:0004553">
    <property type="term" value="F:hydrolase activity, hydrolyzing O-glycosyl compounds"/>
    <property type="evidence" value="ECO:0007669"/>
    <property type="project" value="InterPro"/>
</dbReference>
<dbReference type="SMART" id="SM00642">
    <property type="entry name" value="Aamy"/>
    <property type="match status" value="1"/>
</dbReference>
<dbReference type="CDD" id="cd02854">
    <property type="entry name" value="E_set_GBE_euk_N"/>
    <property type="match status" value="1"/>
</dbReference>
<dbReference type="RefSeq" id="WP_125030833.1">
    <property type="nucleotide sequence ID" value="NZ_JAPXVP010000008.1"/>
</dbReference>
<evidence type="ECO:0000256" key="7">
    <source>
        <dbReference type="ARBA" id="ARBA00023277"/>
    </source>
</evidence>
<dbReference type="CDD" id="cd11321">
    <property type="entry name" value="AmyAc_bac_euk_BE"/>
    <property type="match status" value="1"/>
</dbReference>
<dbReference type="SUPFAM" id="SSF81296">
    <property type="entry name" value="E set domains"/>
    <property type="match status" value="1"/>
</dbReference>
<dbReference type="InterPro" id="IPR006047">
    <property type="entry name" value="GH13_cat_dom"/>
</dbReference>
<comment type="function">
    <text evidence="2">Catalyzes the formation of the alpha-1,6-glucosidic linkages in glycogen by scission of a 1,4-alpha-linked oligosaccharide from growing alpha-1,4-glucan chains and the subsequent attachment of the oligosaccharide to the alpha-1,6 position.</text>
</comment>
<evidence type="ECO:0000313" key="11">
    <source>
        <dbReference type="Proteomes" id="UP000285794"/>
    </source>
</evidence>
<sequence length="672" mass="77462">MIQTLKLIDADPFLENYQSKIYGRKLAAEKKEAEILQGLDSLESFSNGHLYFGLQRTEHGWIFREWAPNATQIYLLGELNHWQDSTEFEFTQKENGVWELELVDSALKHGDLYRFSVHWQSGHGQRLPAYVTRAVQDSESLVFSAQVWQPPISFVWQNDRRIPESKSLLIYEAHVGMASEEEKVGSYNEFKKNILPKIKQAGYNTIQLMAVQEHPYYGSFGYHVSNYFAVSSRFGTPEDLKSLIDEAHGMGIRVIIDLVHSHSVKNEEEGLGNFDGSAYQYFHEGDRRNHKAWDSLCFDYGKNEVLHFLLSNIKYWMSEFHCDGFRFDGVTSMLYLNHGLDCDFTSYDLYFDGEQDEDGITYLMLANKLMKQINPDSISVAEEMSGYPGLAAPVADGGIGFDYRLAMGVPDYWIKLIKEVKGEEWSVGSMFWELSNKRVEEKTISYAESHDQALVGDKTIIFRLIDKEMYWNMHKDSQCLAVDKGIALHKMIRLITIASSGGGYLNFMGNEFGHPEWIDFPRQGNNWSYQHAKRQWSLAENKELRFESLNKFDEAMIHLINEKLKFTSSFPELTQQDEINQVLAFYRGDLLFVFNFNSSESFAGYELPVRPGKYHLALSTDAEEFGGYNRVDTLQMYYSFSSAPLARIHKLSLYIPSYCALVFEHIPSTRLV</sequence>
<keyword evidence="11" id="KW-1185">Reference proteome</keyword>